<dbReference type="EMBL" id="JAPFFK010000013">
    <property type="protein sequence ID" value="KAJ6727404.1"/>
    <property type="molecule type" value="Genomic_DNA"/>
</dbReference>
<dbReference type="PANTHER" id="PTHR31250:SF10">
    <property type="entry name" value="IQ DOMAIN-CONTAINING PROTEIN IQM3"/>
    <property type="match status" value="1"/>
</dbReference>
<proteinExistence type="predicted"/>
<dbReference type="GO" id="GO:0005634">
    <property type="term" value="C:nucleus"/>
    <property type="evidence" value="ECO:0007669"/>
    <property type="project" value="UniProtKB-SubCell"/>
</dbReference>
<organism evidence="5 6">
    <name type="scientific">Salix purpurea</name>
    <name type="common">Purple osier willow</name>
    <dbReference type="NCBI Taxonomy" id="77065"/>
    <lineage>
        <taxon>Eukaryota</taxon>
        <taxon>Viridiplantae</taxon>
        <taxon>Streptophyta</taxon>
        <taxon>Embryophyta</taxon>
        <taxon>Tracheophyta</taxon>
        <taxon>Spermatophyta</taxon>
        <taxon>Magnoliopsida</taxon>
        <taxon>eudicotyledons</taxon>
        <taxon>Gunneridae</taxon>
        <taxon>Pentapetalae</taxon>
        <taxon>rosids</taxon>
        <taxon>fabids</taxon>
        <taxon>Malpighiales</taxon>
        <taxon>Salicaceae</taxon>
        <taxon>Saliceae</taxon>
        <taxon>Salix</taxon>
    </lineage>
</organism>
<sequence length="144" mass="16584">MLNLNYEKINLKQQHRGGVGLNASKVGKGLGKDAKAQKLAFQHWIEAIDPRHRYGHNLNFYYEEWRKADALQPFFYWLDIGDGKEIDLKVCPRIKLCQECIQYLGPVCSRAWKLGEFIIMILCFHSNSALSSPFHTSSAHDKFA</sequence>
<evidence type="ECO:0000256" key="3">
    <source>
        <dbReference type="ARBA" id="ARBA00022490"/>
    </source>
</evidence>
<evidence type="ECO:0000313" key="6">
    <source>
        <dbReference type="Proteomes" id="UP001151532"/>
    </source>
</evidence>
<evidence type="ECO:0000256" key="1">
    <source>
        <dbReference type="ARBA" id="ARBA00004123"/>
    </source>
</evidence>
<comment type="caution">
    <text evidence="5">The sequence shown here is derived from an EMBL/GenBank/DDBJ whole genome shotgun (WGS) entry which is preliminary data.</text>
</comment>
<evidence type="ECO:0000313" key="5">
    <source>
        <dbReference type="EMBL" id="KAJ6727404.1"/>
    </source>
</evidence>
<comment type="subcellular location">
    <subcellularLocation>
        <location evidence="2">Cytoplasm</location>
    </subcellularLocation>
    <subcellularLocation>
        <location evidence="1">Nucleus</location>
    </subcellularLocation>
</comment>
<dbReference type="GO" id="GO:0005737">
    <property type="term" value="C:cytoplasm"/>
    <property type="evidence" value="ECO:0007669"/>
    <property type="project" value="UniProtKB-SubCell"/>
</dbReference>
<dbReference type="OrthoDB" id="7344096at2759"/>
<dbReference type="Proteomes" id="UP001151532">
    <property type="component" value="Chromosome 8"/>
</dbReference>
<keyword evidence="6" id="KW-1185">Reference proteome</keyword>
<keyword evidence="4" id="KW-0539">Nucleus</keyword>
<reference evidence="5" key="2">
    <citation type="journal article" date="2023" name="Int. J. Mol. Sci.">
        <title>De Novo Assembly and Annotation of 11 Diverse Shrub Willow (Salix) Genomes Reveals Novel Gene Organization in Sex-Linked Regions.</title>
        <authorList>
            <person name="Hyden B."/>
            <person name="Feng K."/>
            <person name="Yates T.B."/>
            <person name="Jawdy S."/>
            <person name="Cereghino C."/>
            <person name="Smart L.B."/>
            <person name="Muchero W."/>
        </authorList>
    </citation>
    <scope>NUCLEOTIDE SEQUENCE</scope>
    <source>
        <tissue evidence="5">Shoot tip</tissue>
    </source>
</reference>
<gene>
    <name evidence="5" type="ORF">OIU79_005315</name>
</gene>
<evidence type="ECO:0000256" key="4">
    <source>
        <dbReference type="ARBA" id="ARBA00023242"/>
    </source>
</evidence>
<keyword evidence="3" id="KW-0963">Cytoplasm</keyword>
<reference evidence="5" key="1">
    <citation type="submission" date="2022-11" db="EMBL/GenBank/DDBJ databases">
        <authorList>
            <person name="Hyden B.L."/>
            <person name="Feng K."/>
            <person name="Yates T."/>
            <person name="Jawdy S."/>
            <person name="Smart L.B."/>
            <person name="Muchero W."/>
        </authorList>
    </citation>
    <scope>NUCLEOTIDE SEQUENCE</scope>
    <source>
        <tissue evidence="5">Shoot tip</tissue>
    </source>
</reference>
<evidence type="ECO:0000256" key="2">
    <source>
        <dbReference type="ARBA" id="ARBA00004496"/>
    </source>
</evidence>
<dbReference type="AlphaFoldDB" id="A0A9Q0UC88"/>
<dbReference type="InterPro" id="IPR044159">
    <property type="entry name" value="IQM"/>
</dbReference>
<accession>A0A9Q0UC88</accession>
<dbReference type="PANTHER" id="PTHR31250">
    <property type="entry name" value="IQ DOMAIN-CONTAINING PROTEIN IQM3"/>
    <property type="match status" value="1"/>
</dbReference>
<name>A0A9Q0UC88_SALPP</name>
<protein>
    <submittedName>
        <fullName evidence="5">IQ DOMAIN-CONTAINING PROTEIN IQM6</fullName>
    </submittedName>
</protein>